<feature type="chain" id="PRO_5038212878" evidence="2">
    <location>
        <begin position="23"/>
        <end position="444"/>
    </location>
</feature>
<feature type="compositionally biased region" description="Low complexity" evidence="1">
    <location>
        <begin position="356"/>
        <end position="372"/>
    </location>
</feature>
<dbReference type="RefSeq" id="WP_055237859.1">
    <property type="nucleotide sequence ID" value="NZ_CYXM01000004.1"/>
</dbReference>
<feature type="domain" description="PEGA" evidence="3">
    <location>
        <begin position="295"/>
        <end position="349"/>
    </location>
</feature>
<keyword evidence="2" id="KW-0732">Signal</keyword>
<evidence type="ECO:0000313" key="4">
    <source>
        <dbReference type="EMBL" id="CUM92743.1"/>
    </source>
</evidence>
<dbReference type="EMBL" id="CYXM01000004">
    <property type="protein sequence ID" value="CUM92743.1"/>
    <property type="molecule type" value="Genomic_DNA"/>
</dbReference>
<gene>
    <name evidence="5" type="ORF">DWV45_08820</name>
    <name evidence="4" type="ORF">ERS852580_01198</name>
</gene>
<proteinExistence type="predicted"/>
<dbReference type="InterPro" id="IPR013229">
    <property type="entry name" value="PEGA"/>
</dbReference>
<reference evidence="4 6" key="1">
    <citation type="submission" date="2015-09" db="EMBL/GenBank/DDBJ databases">
        <authorList>
            <consortium name="Pathogen Informatics"/>
        </authorList>
    </citation>
    <scope>NUCLEOTIDE SEQUENCE [LARGE SCALE GENOMIC DNA]</scope>
    <source>
        <strain evidence="4 6">2789STDY5834968</strain>
    </source>
</reference>
<name>A0A173SQV4_9FIRM</name>
<dbReference type="PROSITE" id="PS51257">
    <property type="entry name" value="PROKAR_LIPOPROTEIN"/>
    <property type="match status" value="1"/>
</dbReference>
<feature type="compositionally biased region" description="Low complexity" evidence="1">
    <location>
        <begin position="393"/>
        <end position="444"/>
    </location>
</feature>
<evidence type="ECO:0000256" key="2">
    <source>
        <dbReference type="SAM" id="SignalP"/>
    </source>
</evidence>
<dbReference type="Proteomes" id="UP000283683">
    <property type="component" value="Unassembled WGS sequence"/>
</dbReference>
<sequence>MKKFKRLFCIVCMLVLSLAACGKQDTDDGVKKFYNSMNDTTEAVGESTQSGLKAAAEENGKSVKKSLDILIVSDINSANETIRVYNYSTGVQYQYYYGLTTGFFDKYGNHMSVSDIHQGDVVDISGADSDGKAKRIQKSDKVWTNDAVTNFSVDKNKSVLEIGNSSYRLGERTMIFSGSDVIDTDSLTAQDKLAVVGIDKDIVSISVTTGHGTLQLSNTSLFEGSFLQLGDRIFAEITKDMSLDVPEGSYTLAVANNGWGGSTDIEIKRGETTKVNLNDLKGEGPKKSSILFEVDVQGAKIYVDGSEIDYTSPVEITYGKHTLKVTADGYDTWTRTLYVNSKEATIQITINDDTDSSANDSSGTKTNSTGSSQATAQTPSETASERADEKDNQSTSQGSTTGSSQSTNSSRGTNNKSSDSSKNSLTNKDISDYLSTLTSLLSSK</sequence>
<accession>A0A173SQV4</accession>
<feature type="region of interest" description="Disordered" evidence="1">
    <location>
        <begin position="352"/>
        <end position="444"/>
    </location>
</feature>
<feature type="compositionally biased region" description="Polar residues" evidence="1">
    <location>
        <begin position="373"/>
        <end position="382"/>
    </location>
</feature>
<evidence type="ECO:0000259" key="3">
    <source>
        <dbReference type="Pfam" id="PF08308"/>
    </source>
</evidence>
<feature type="compositionally biased region" description="Basic and acidic residues" evidence="1">
    <location>
        <begin position="383"/>
        <end position="392"/>
    </location>
</feature>
<dbReference type="OrthoDB" id="9769893at2"/>
<evidence type="ECO:0000256" key="1">
    <source>
        <dbReference type="SAM" id="MobiDB-lite"/>
    </source>
</evidence>
<evidence type="ECO:0000313" key="7">
    <source>
        <dbReference type="Proteomes" id="UP000283683"/>
    </source>
</evidence>
<evidence type="ECO:0000313" key="5">
    <source>
        <dbReference type="EMBL" id="RGW87077.1"/>
    </source>
</evidence>
<organism evidence="4 6">
    <name type="scientific">Agathobacter rectalis</name>
    <dbReference type="NCBI Taxonomy" id="39491"/>
    <lineage>
        <taxon>Bacteria</taxon>
        <taxon>Bacillati</taxon>
        <taxon>Bacillota</taxon>
        <taxon>Clostridia</taxon>
        <taxon>Lachnospirales</taxon>
        <taxon>Lachnospiraceae</taxon>
        <taxon>Agathobacter</taxon>
    </lineage>
</organism>
<protein>
    <submittedName>
        <fullName evidence="4 5">PEGA domain</fullName>
    </submittedName>
</protein>
<dbReference type="Proteomes" id="UP000095673">
    <property type="component" value="Unassembled WGS sequence"/>
</dbReference>
<reference evidence="5 7" key="2">
    <citation type="submission" date="2018-08" db="EMBL/GenBank/DDBJ databases">
        <title>A genome reference for cultivated species of the human gut microbiota.</title>
        <authorList>
            <person name="Zou Y."/>
            <person name="Xue W."/>
            <person name="Luo G."/>
        </authorList>
    </citation>
    <scope>NUCLEOTIDE SEQUENCE [LARGE SCALE GENOMIC DNA]</scope>
    <source>
        <strain evidence="5 7">AF06-19</strain>
    </source>
</reference>
<dbReference type="Pfam" id="PF08308">
    <property type="entry name" value="PEGA"/>
    <property type="match status" value="1"/>
</dbReference>
<dbReference type="AlphaFoldDB" id="A0A173SQV4"/>
<feature type="signal peptide" evidence="2">
    <location>
        <begin position="1"/>
        <end position="22"/>
    </location>
</feature>
<evidence type="ECO:0000313" key="6">
    <source>
        <dbReference type="Proteomes" id="UP000095673"/>
    </source>
</evidence>
<dbReference type="EMBL" id="QSAZ01000007">
    <property type="protein sequence ID" value="RGW87077.1"/>
    <property type="molecule type" value="Genomic_DNA"/>
</dbReference>